<comment type="subcellular location">
    <subcellularLocation>
        <location evidence="1">Endomembrane system</location>
        <topology evidence="1">Multi-pass membrane protein</topology>
    </subcellularLocation>
</comment>
<dbReference type="GO" id="GO:0061513">
    <property type="term" value="F:glucose 6-phosphate:phosphate antiporter activity"/>
    <property type="evidence" value="ECO:0007669"/>
    <property type="project" value="TreeGrafter"/>
</dbReference>
<evidence type="ECO:0000313" key="8">
    <source>
        <dbReference type="EMBL" id="CAL1573956.1"/>
    </source>
</evidence>
<feature type="domain" description="Major facilitator superfamily (MFS) profile" evidence="7">
    <location>
        <begin position="14"/>
        <end position="439"/>
    </location>
</feature>
<protein>
    <recommendedName>
        <fullName evidence="7">Major facilitator superfamily (MFS) profile domain-containing protein</fullName>
    </recommendedName>
</protein>
<dbReference type="GO" id="GO:0005789">
    <property type="term" value="C:endoplasmic reticulum membrane"/>
    <property type="evidence" value="ECO:0007669"/>
    <property type="project" value="TreeGrafter"/>
</dbReference>
<dbReference type="GO" id="GO:0035435">
    <property type="term" value="P:phosphate ion transmembrane transport"/>
    <property type="evidence" value="ECO:0007669"/>
    <property type="project" value="TreeGrafter"/>
</dbReference>
<feature type="transmembrane region" description="Helical" evidence="6">
    <location>
        <begin position="385"/>
        <end position="404"/>
    </location>
</feature>
<feature type="transmembrane region" description="Helical" evidence="6">
    <location>
        <begin position="6"/>
        <end position="27"/>
    </location>
</feature>
<dbReference type="FunFam" id="1.20.1250.20:FF:000111">
    <property type="entry name" value="Solute carrier family 37 member 4"/>
    <property type="match status" value="1"/>
</dbReference>
<dbReference type="Proteomes" id="UP001497482">
    <property type="component" value="Chromosome 11"/>
</dbReference>
<dbReference type="InterPro" id="IPR051337">
    <property type="entry name" value="OPA_Antiporter"/>
</dbReference>
<feature type="transmembrane region" description="Helical" evidence="6">
    <location>
        <begin position="349"/>
        <end position="373"/>
    </location>
</feature>
<proteinExistence type="inferred from homology"/>
<name>A0AAV2JBW8_KNICA</name>
<feature type="transmembrane region" description="Helical" evidence="6">
    <location>
        <begin position="223"/>
        <end position="241"/>
    </location>
</feature>
<evidence type="ECO:0000259" key="7">
    <source>
        <dbReference type="PROSITE" id="PS50850"/>
    </source>
</evidence>
<feature type="transmembrane region" description="Helical" evidence="6">
    <location>
        <begin position="79"/>
        <end position="97"/>
    </location>
</feature>
<feature type="transmembrane region" description="Helical" evidence="6">
    <location>
        <begin position="416"/>
        <end position="434"/>
    </location>
</feature>
<dbReference type="InterPro" id="IPR011701">
    <property type="entry name" value="MFS"/>
</dbReference>
<dbReference type="Gene3D" id="1.20.1250.20">
    <property type="entry name" value="MFS general substrate transporter like domains"/>
    <property type="match status" value="2"/>
</dbReference>
<evidence type="ECO:0000256" key="1">
    <source>
        <dbReference type="ARBA" id="ARBA00004127"/>
    </source>
</evidence>
<comment type="similarity">
    <text evidence="2">Belongs to the major facilitator superfamily. Organophosphate:Pi antiporter (OPA) (TC 2.A.1.4) family.</text>
</comment>
<keyword evidence="9" id="KW-1185">Reference proteome</keyword>
<keyword evidence="3 6" id="KW-0812">Transmembrane</keyword>
<keyword evidence="4 6" id="KW-1133">Transmembrane helix</keyword>
<feature type="transmembrane region" description="Helical" evidence="6">
    <location>
        <begin position="261"/>
        <end position="281"/>
    </location>
</feature>
<dbReference type="PROSITE" id="PS50850">
    <property type="entry name" value="MFS"/>
    <property type="match status" value="1"/>
</dbReference>
<evidence type="ECO:0000256" key="2">
    <source>
        <dbReference type="ARBA" id="ARBA00009598"/>
    </source>
</evidence>
<dbReference type="CDD" id="cd17343">
    <property type="entry name" value="MFS_SLC37A4"/>
    <property type="match status" value="1"/>
</dbReference>
<evidence type="ECO:0000256" key="6">
    <source>
        <dbReference type="SAM" id="Phobius"/>
    </source>
</evidence>
<dbReference type="PIRSF" id="PIRSF002808">
    <property type="entry name" value="Hexose_phosphate_transp"/>
    <property type="match status" value="1"/>
</dbReference>
<dbReference type="Pfam" id="PF07690">
    <property type="entry name" value="MFS_1"/>
    <property type="match status" value="1"/>
</dbReference>
<evidence type="ECO:0000256" key="3">
    <source>
        <dbReference type="ARBA" id="ARBA00022692"/>
    </source>
</evidence>
<evidence type="ECO:0000313" key="9">
    <source>
        <dbReference type="Proteomes" id="UP001497482"/>
    </source>
</evidence>
<dbReference type="PANTHER" id="PTHR43826">
    <property type="entry name" value="GLUCOSE-6-PHOSPHATE EXCHANGER SLC37A4"/>
    <property type="match status" value="1"/>
</dbReference>
<gene>
    <name evidence="8" type="ORF">KC01_LOCUS5756</name>
</gene>
<dbReference type="InterPro" id="IPR036259">
    <property type="entry name" value="MFS_trans_sf"/>
</dbReference>
<evidence type="ECO:0000256" key="5">
    <source>
        <dbReference type="ARBA" id="ARBA00023136"/>
    </source>
</evidence>
<keyword evidence="5 6" id="KW-0472">Membrane</keyword>
<reference evidence="8 9" key="1">
    <citation type="submission" date="2024-04" db="EMBL/GenBank/DDBJ databases">
        <authorList>
            <person name="Waldvogel A.-M."/>
            <person name="Schoenle A."/>
        </authorList>
    </citation>
    <scope>NUCLEOTIDE SEQUENCE [LARGE SCALE GENOMIC DNA]</scope>
</reference>
<dbReference type="InterPro" id="IPR020846">
    <property type="entry name" value="MFS_dom"/>
</dbReference>
<dbReference type="AlphaFoldDB" id="A0AAV2JBW8"/>
<feature type="transmembrane region" description="Helical" evidence="6">
    <location>
        <begin position="169"/>
        <end position="188"/>
    </location>
</feature>
<dbReference type="EMBL" id="OZ035833">
    <property type="protein sequence ID" value="CAL1573956.1"/>
    <property type="molecule type" value="Genomic_DNA"/>
</dbReference>
<accession>A0AAV2JBW8</accession>
<dbReference type="InterPro" id="IPR000849">
    <property type="entry name" value="Sugar_P_transporter"/>
</dbReference>
<dbReference type="PANTHER" id="PTHR43826:SF10">
    <property type="entry name" value="GLUCOSE-6-PHOSPHATE EXCHANGER SLC37A4"/>
    <property type="match status" value="1"/>
</dbReference>
<sequence>MMESNGYGYYRVVIFFSMFTGYSLYFFNRKTFSFVMPSVMEEIKLDKDDLGLIASSQTMAYAISKFISGVLSDQISARWLFSIGLFLVGGINIVFSWSSTVTMFSLLWFFNGLGQGCGWPPCGKVLRKWYEPSQFGTWWSVMSCSMNVSGSLGPLLVTVLLQYYDWRTILSMSGLLCAAFSFLCVAFVKNEPKDVGLDSIEAATKKKGGNCESTLKEFLLSPFLWVLSLGYLVVFGVKTAATDWGQLFLMQEKGQTALMGSSYMSALEVGGFLGSLASGLISDRAVARKGLSTHGNPRHGLLLLMMAGMYVSMYLFRVTITPDMAQEPPLWFQLIHPFSLLSGISEKEIWILLLGALFGFCSYGPIALFGVIASESAPSNFCGTSHAVVALMANVGAFMAGLPFSTVAKRHSWDTAFWVAEVAMGVSTVCFFLVRNMRTKMGPDAKKTE</sequence>
<feature type="transmembrane region" description="Helical" evidence="6">
    <location>
        <begin position="301"/>
        <end position="320"/>
    </location>
</feature>
<organism evidence="8 9">
    <name type="scientific">Knipowitschia caucasica</name>
    <name type="common">Caucasian dwarf goby</name>
    <name type="synonym">Pomatoschistus caucasicus</name>
    <dbReference type="NCBI Taxonomy" id="637954"/>
    <lineage>
        <taxon>Eukaryota</taxon>
        <taxon>Metazoa</taxon>
        <taxon>Chordata</taxon>
        <taxon>Craniata</taxon>
        <taxon>Vertebrata</taxon>
        <taxon>Euteleostomi</taxon>
        <taxon>Actinopterygii</taxon>
        <taxon>Neopterygii</taxon>
        <taxon>Teleostei</taxon>
        <taxon>Neoteleostei</taxon>
        <taxon>Acanthomorphata</taxon>
        <taxon>Gobiaria</taxon>
        <taxon>Gobiiformes</taxon>
        <taxon>Gobioidei</taxon>
        <taxon>Gobiidae</taxon>
        <taxon>Gobiinae</taxon>
        <taxon>Knipowitschia</taxon>
    </lineage>
</organism>
<dbReference type="SUPFAM" id="SSF103473">
    <property type="entry name" value="MFS general substrate transporter"/>
    <property type="match status" value="1"/>
</dbReference>
<evidence type="ECO:0000256" key="4">
    <source>
        <dbReference type="ARBA" id="ARBA00022989"/>
    </source>
</evidence>